<evidence type="ECO:0000256" key="5">
    <source>
        <dbReference type="PIRNR" id="PIRNR019574"/>
    </source>
</evidence>
<comment type="similarity">
    <text evidence="5">Belongs to the bacterial solute-binding protein PotD/PotF family.</text>
</comment>
<dbReference type="GO" id="GO:0019808">
    <property type="term" value="F:polyamine binding"/>
    <property type="evidence" value="ECO:0007669"/>
    <property type="project" value="InterPro"/>
</dbReference>
<accession>A0A8J2YPJ0</accession>
<proteinExistence type="inferred from homology"/>
<evidence type="ECO:0000256" key="1">
    <source>
        <dbReference type="ARBA" id="ARBA00004418"/>
    </source>
</evidence>
<comment type="subcellular location">
    <subcellularLocation>
        <location evidence="1 5">Periplasm</location>
    </subcellularLocation>
</comment>
<reference evidence="6" key="2">
    <citation type="submission" date="2020-09" db="EMBL/GenBank/DDBJ databases">
        <authorList>
            <person name="Sun Q."/>
            <person name="Zhou Y."/>
        </authorList>
    </citation>
    <scope>NUCLEOTIDE SEQUENCE</scope>
    <source>
        <strain evidence="6">CGMCC 1.15725</strain>
    </source>
</reference>
<dbReference type="PANTHER" id="PTHR30222:SF12">
    <property type="entry name" value="NORSPERMIDINE SENSOR"/>
    <property type="match status" value="1"/>
</dbReference>
<dbReference type="Proteomes" id="UP000646365">
    <property type="component" value="Unassembled WGS sequence"/>
</dbReference>
<dbReference type="Gene3D" id="3.40.190.10">
    <property type="entry name" value="Periplasmic binding protein-like II"/>
    <property type="match status" value="2"/>
</dbReference>
<keyword evidence="2 5" id="KW-0813">Transport</keyword>
<keyword evidence="4 5" id="KW-0574">Periplasm</keyword>
<evidence type="ECO:0000313" key="6">
    <source>
        <dbReference type="EMBL" id="GGF03271.1"/>
    </source>
</evidence>
<comment type="caution">
    <text evidence="6">The sequence shown here is derived from an EMBL/GenBank/DDBJ whole genome shotgun (WGS) entry which is preliminary data.</text>
</comment>
<dbReference type="GO" id="GO:0015846">
    <property type="term" value="P:polyamine transport"/>
    <property type="evidence" value="ECO:0007669"/>
    <property type="project" value="InterPro"/>
</dbReference>
<dbReference type="GO" id="GO:0042597">
    <property type="term" value="C:periplasmic space"/>
    <property type="evidence" value="ECO:0007669"/>
    <property type="project" value="UniProtKB-SubCell"/>
</dbReference>
<keyword evidence="7" id="KW-1185">Reference proteome</keyword>
<dbReference type="PIRSF" id="PIRSF019574">
    <property type="entry name" value="Periplasmic_polyamine_BP"/>
    <property type="match status" value="1"/>
</dbReference>
<dbReference type="EMBL" id="BMJQ01000001">
    <property type="protein sequence ID" value="GGF03271.1"/>
    <property type="molecule type" value="Genomic_DNA"/>
</dbReference>
<dbReference type="PRINTS" id="PR00909">
    <property type="entry name" value="SPERMDNBNDNG"/>
</dbReference>
<keyword evidence="3" id="KW-0732">Signal</keyword>
<organism evidence="6 7">
    <name type="scientific">Aliidongia dinghuensis</name>
    <dbReference type="NCBI Taxonomy" id="1867774"/>
    <lineage>
        <taxon>Bacteria</taxon>
        <taxon>Pseudomonadati</taxon>
        <taxon>Pseudomonadota</taxon>
        <taxon>Alphaproteobacteria</taxon>
        <taxon>Rhodospirillales</taxon>
        <taxon>Dongiaceae</taxon>
        <taxon>Aliidongia</taxon>
    </lineage>
</organism>
<dbReference type="AlphaFoldDB" id="A0A8J2YPJ0"/>
<dbReference type="SUPFAM" id="SSF53850">
    <property type="entry name" value="Periplasmic binding protein-like II"/>
    <property type="match status" value="1"/>
</dbReference>
<gene>
    <name evidence="6" type="primary">potF</name>
    <name evidence="6" type="ORF">GCM10011611_05980</name>
</gene>
<reference evidence="6" key="1">
    <citation type="journal article" date="2014" name="Int. J. Syst. Evol. Microbiol.">
        <title>Complete genome sequence of Corynebacterium casei LMG S-19264T (=DSM 44701T), isolated from a smear-ripened cheese.</title>
        <authorList>
            <consortium name="US DOE Joint Genome Institute (JGI-PGF)"/>
            <person name="Walter F."/>
            <person name="Albersmeier A."/>
            <person name="Kalinowski J."/>
            <person name="Ruckert C."/>
        </authorList>
    </citation>
    <scope>NUCLEOTIDE SEQUENCE</scope>
    <source>
        <strain evidence="6">CGMCC 1.15725</strain>
    </source>
</reference>
<dbReference type="Pfam" id="PF13416">
    <property type="entry name" value="SBP_bac_8"/>
    <property type="match status" value="1"/>
</dbReference>
<sequence>MLVRACVIAVGLMAAGFGLAGFGLAGFASPLAVRADLPRIVAADDTTPVLNFANRPDYLADDTIQKFEAETGIKINLTTYTTDDELLAGLKSGKGDWDLVVAPAVPVLGKGIADGLFQPIDRTKIGNYANVDPAILDRVAPIDAGNRMGVPFLFGTAGLAVNLAKLKDALGEDPPTDTLGLLFDPALNKKAATCGLAIQDSPDDAIPAALAFLGLDPTSQDDKDLARAGELLQRVKPLVRRFAANDLTEALAGGSVCVGFGSSIQVTDAKTRASDRDNGVDLTYTVPRERARLWIDVLAIPAKAKNVEAAQQFINFLLRPEIVSDITDWTGAANPNLLAADFVDDDDKSDETVFPSQTSWARLFLDRLHTPEAEKTRARIWARSKP</sequence>
<dbReference type="InterPro" id="IPR006059">
    <property type="entry name" value="SBP"/>
</dbReference>
<name>A0A8J2YPJ0_9PROT</name>
<comment type="function">
    <text evidence="5">Required for the activity of the bacterial periplasmic transport system of putrescine.</text>
</comment>
<dbReference type="PANTHER" id="PTHR30222">
    <property type="entry name" value="SPERMIDINE/PUTRESCINE-BINDING PERIPLASMIC PROTEIN"/>
    <property type="match status" value="1"/>
</dbReference>
<evidence type="ECO:0000256" key="4">
    <source>
        <dbReference type="ARBA" id="ARBA00022764"/>
    </source>
</evidence>
<dbReference type="InterPro" id="IPR001188">
    <property type="entry name" value="Sperm_putr-bd"/>
</dbReference>
<protein>
    <recommendedName>
        <fullName evidence="5">Putrescine-binding periplasmic protein</fullName>
    </recommendedName>
</protein>
<evidence type="ECO:0000256" key="3">
    <source>
        <dbReference type="ARBA" id="ARBA00022729"/>
    </source>
</evidence>
<evidence type="ECO:0000313" key="7">
    <source>
        <dbReference type="Proteomes" id="UP000646365"/>
    </source>
</evidence>
<dbReference type="RefSeq" id="WP_189042266.1">
    <property type="nucleotide sequence ID" value="NZ_BMJQ01000001.1"/>
</dbReference>
<evidence type="ECO:0000256" key="2">
    <source>
        <dbReference type="ARBA" id="ARBA00022448"/>
    </source>
</evidence>